<evidence type="ECO:0000313" key="2">
    <source>
        <dbReference type="Proteomes" id="UP000799753"/>
    </source>
</evidence>
<keyword evidence="2" id="KW-1185">Reference proteome</keyword>
<gene>
    <name evidence="1" type="ORF">P280DRAFT_546427</name>
</gene>
<accession>A0A6A6SB69</accession>
<dbReference type="AlphaFoldDB" id="A0A6A6SB69"/>
<evidence type="ECO:0000313" key="1">
    <source>
        <dbReference type="EMBL" id="KAF2645029.1"/>
    </source>
</evidence>
<organism evidence="1 2">
    <name type="scientific">Massarina eburnea CBS 473.64</name>
    <dbReference type="NCBI Taxonomy" id="1395130"/>
    <lineage>
        <taxon>Eukaryota</taxon>
        <taxon>Fungi</taxon>
        <taxon>Dikarya</taxon>
        <taxon>Ascomycota</taxon>
        <taxon>Pezizomycotina</taxon>
        <taxon>Dothideomycetes</taxon>
        <taxon>Pleosporomycetidae</taxon>
        <taxon>Pleosporales</taxon>
        <taxon>Massarineae</taxon>
        <taxon>Massarinaceae</taxon>
        <taxon>Massarina</taxon>
    </lineage>
</organism>
<evidence type="ECO:0008006" key="3">
    <source>
        <dbReference type="Google" id="ProtNLM"/>
    </source>
</evidence>
<dbReference type="EMBL" id="MU006778">
    <property type="protein sequence ID" value="KAF2645029.1"/>
    <property type="molecule type" value="Genomic_DNA"/>
</dbReference>
<name>A0A6A6SB69_9PLEO</name>
<dbReference type="Proteomes" id="UP000799753">
    <property type="component" value="Unassembled WGS sequence"/>
</dbReference>
<reference evidence="1" key="1">
    <citation type="journal article" date="2020" name="Stud. Mycol.">
        <title>101 Dothideomycetes genomes: a test case for predicting lifestyles and emergence of pathogens.</title>
        <authorList>
            <person name="Haridas S."/>
            <person name="Albert R."/>
            <person name="Binder M."/>
            <person name="Bloem J."/>
            <person name="Labutti K."/>
            <person name="Salamov A."/>
            <person name="Andreopoulos B."/>
            <person name="Baker S."/>
            <person name="Barry K."/>
            <person name="Bills G."/>
            <person name="Bluhm B."/>
            <person name="Cannon C."/>
            <person name="Castanera R."/>
            <person name="Culley D."/>
            <person name="Daum C."/>
            <person name="Ezra D."/>
            <person name="Gonzalez J."/>
            <person name="Henrissat B."/>
            <person name="Kuo A."/>
            <person name="Liang C."/>
            <person name="Lipzen A."/>
            <person name="Lutzoni F."/>
            <person name="Magnuson J."/>
            <person name="Mondo S."/>
            <person name="Nolan M."/>
            <person name="Ohm R."/>
            <person name="Pangilinan J."/>
            <person name="Park H.-J."/>
            <person name="Ramirez L."/>
            <person name="Alfaro M."/>
            <person name="Sun H."/>
            <person name="Tritt A."/>
            <person name="Yoshinaga Y."/>
            <person name="Zwiers L.-H."/>
            <person name="Turgeon B."/>
            <person name="Goodwin S."/>
            <person name="Spatafora J."/>
            <person name="Crous P."/>
            <person name="Grigoriev I."/>
        </authorList>
    </citation>
    <scope>NUCLEOTIDE SEQUENCE</scope>
    <source>
        <strain evidence="1">CBS 473.64</strain>
    </source>
</reference>
<proteinExistence type="predicted"/>
<protein>
    <recommendedName>
        <fullName evidence="3">F-box domain-containing protein</fullName>
    </recommendedName>
</protein>
<sequence length="426" mass="47857">MEDPITTDSLTLLDGLAEELVVKILDNFDATEDGDLDIGDVRTLAALALTSKKYNRIATPHLYRNIINDPQGQHTPSNETLKRVFRSRPDLVAHVQSFYTRISDPAVGPILHCIDLLSNLKHLDLRQDWGTGSLTPRVASADALHQILILALNWGTSCDNLQSLAIPTSIYPLDVIDSVCKIPKLDMLHVHIVSFYDNWHIKNAPIKTLPIKTLILTFDVGTATTFAATPCVCEDVKVLTEACPGLETFKLTDNRRMAIDDMDDLFVNMTNALEKPLSRGTLRHVEIWNDTKNICWPPIDDRLGAVDAWTGAYGALHTLKMNTVMLFREQDLTEISTNIIPPTIRTLTLRYHRTNHPTCRVNHMEVAMEFLYTATKAGQFPELRDIAFEATRWMGCMWLDGTGYLGRCKDLQALGIKVELRLLSVQ</sequence>